<dbReference type="EMBL" id="BAAAQM010000020">
    <property type="protein sequence ID" value="GAA1974452.1"/>
    <property type="molecule type" value="Genomic_DNA"/>
</dbReference>
<dbReference type="InterPro" id="IPR050266">
    <property type="entry name" value="AB_hydrolase_sf"/>
</dbReference>
<dbReference type="Proteomes" id="UP001499854">
    <property type="component" value="Unassembled WGS sequence"/>
</dbReference>
<gene>
    <name evidence="2" type="ORF">GCM10009838_38080</name>
</gene>
<evidence type="ECO:0000313" key="3">
    <source>
        <dbReference type="Proteomes" id="UP001499854"/>
    </source>
</evidence>
<dbReference type="Pfam" id="PF00561">
    <property type="entry name" value="Abhydrolase_1"/>
    <property type="match status" value="1"/>
</dbReference>
<evidence type="ECO:0000259" key="1">
    <source>
        <dbReference type="Pfam" id="PF00561"/>
    </source>
</evidence>
<name>A0ABN2RTB5_9ACTN</name>
<proteinExistence type="predicted"/>
<dbReference type="InterPro" id="IPR000073">
    <property type="entry name" value="AB_hydrolase_1"/>
</dbReference>
<dbReference type="Gene3D" id="3.40.50.1820">
    <property type="entry name" value="alpha/beta hydrolase"/>
    <property type="match status" value="1"/>
</dbReference>
<protein>
    <submittedName>
        <fullName evidence="2">Alpha/beta hydrolase</fullName>
    </submittedName>
</protein>
<organism evidence="2 3">
    <name type="scientific">Catenulispora subtropica</name>
    <dbReference type="NCBI Taxonomy" id="450798"/>
    <lineage>
        <taxon>Bacteria</taxon>
        <taxon>Bacillati</taxon>
        <taxon>Actinomycetota</taxon>
        <taxon>Actinomycetes</taxon>
        <taxon>Catenulisporales</taxon>
        <taxon>Catenulisporaceae</taxon>
        <taxon>Catenulispora</taxon>
    </lineage>
</organism>
<dbReference type="RefSeq" id="WP_344658387.1">
    <property type="nucleotide sequence ID" value="NZ_BAAAQM010000020.1"/>
</dbReference>
<evidence type="ECO:0000313" key="2">
    <source>
        <dbReference type="EMBL" id="GAA1974452.1"/>
    </source>
</evidence>
<comment type="caution">
    <text evidence="2">The sequence shown here is derived from an EMBL/GenBank/DDBJ whole genome shotgun (WGS) entry which is preliminary data.</text>
</comment>
<keyword evidence="3" id="KW-1185">Reference proteome</keyword>
<dbReference type="InterPro" id="IPR029058">
    <property type="entry name" value="AB_hydrolase_fold"/>
</dbReference>
<keyword evidence="2" id="KW-0378">Hydrolase</keyword>
<reference evidence="2 3" key="1">
    <citation type="journal article" date="2019" name="Int. J. Syst. Evol. Microbiol.">
        <title>The Global Catalogue of Microorganisms (GCM) 10K type strain sequencing project: providing services to taxonomists for standard genome sequencing and annotation.</title>
        <authorList>
            <consortium name="The Broad Institute Genomics Platform"/>
            <consortium name="The Broad Institute Genome Sequencing Center for Infectious Disease"/>
            <person name="Wu L."/>
            <person name="Ma J."/>
        </authorList>
    </citation>
    <scope>NUCLEOTIDE SEQUENCE [LARGE SCALE GENOMIC DNA]</scope>
    <source>
        <strain evidence="2 3">JCM 16013</strain>
    </source>
</reference>
<feature type="domain" description="AB hydrolase-1" evidence="1">
    <location>
        <begin position="36"/>
        <end position="160"/>
    </location>
</feature>
<dbReference type="SUPFAM" id="SSF53474">
    <property type="entry name" value="alpha/beta-Hydrolases"/>
    <property type="match status" value="1"/>
</dbReference>
<accession>A0ABN2RTB5</accession>
<sequence>MSDLNAPAEQPVPLGRSFAVQGRKLLAYSAGTAARPPVVLLPGGGSVGLDLWPVLDGVGQFATAITYDRGGTGWSDREVRLPRSLAAVTEELLELLRVADVAGPYIFVGHSLGGFYARYLAARHPEHVAGMVLLETGHEDLRKYMPKELTDRWDAFDPDQELPDVLPQEVADFYRGLFEQEMTAWPAEIREPLIANHVHPDWLRVGMREAANISALNDEMRAAGPAPAELPMISLTAMDIDPFKRAVSMGVSDELLQAETEAKLRLYDELAATFTRGENRRIAGVGHATLPMRRPDAVVQAVRDLMAR</sequence>
<dbReference type="GO" id="GO:0016787">
    <property type="term" value="F:hydrolase activity"/>
    <property type="evidence" value="ECO:0007669"/>
    <property type="project" value="UniProtKB-KW"/>
</dbReference>
<dbReference type="PANTHER" id="PTHR43798">
    <property type="entry name" value="MONOACYLGLYCEROL LIPASE"/>
    <property type="match status" value="1"/>
</dbReference>